<dbReference type="GO" id="GO:0005634">
    <property type="term" value="C:nucleus"/>
    <property type="evidence" value="ECO:0007669"/>
    <property type="project" value="InterPro"/>
</dbReference>
<feature type="region of interest" description="Disordered" evidence="3">
    <location>
        <begin position="226"/>
        <end position="251"/>
    </location>
</feature>
<dbReference type="Pfam" id="PF00956">
    <property type="entry name" value="NAP"/>
    <property type="match status" value="1"/>
</dbReference>
<evidence type="ECO:0000313" key="5">
    <source>
        <dbReference type="WBParaSite" id="PSU_v2.g15610.t1"/>
    </source>
</evidence>
<comment type="similarity">
    <text evidence="1 2">Belongs to the nucleosome assembly protein (NAP) family.</text>
</comment>
<evidence type="ECO:0000256" key="1">
    <source>
        <dbReference type="ARBA" id="ARBA00009947"/>
    </source>
</evidence>
<dbReference type="AlphaFoldDB" id="A0A914YA24"/>
<dbReference type="SUPFAM" id="SSF143113">
    <property type="entry name" value="NAP-like"/>
    <property type="match status" value="1"/>
</dbReference>
<dbReference type="WBParaSite" id="PSU_v2.g15610.t1">
    <property type="protein sequence ID" value="PSU_v2.g15610.t1"/>
    <property type="gene ID" value="PSU_v2.g15610"/>
</dbReference>
<dbReference type="PANTHER" id="PTHR11875">
    <property type="entry name" value="TESTIS-SPECIFIC Y-ENCODED PROTEIN"/>
    <property type="match status" value="1"/>
</dbReference>
<dbReference type="GO" id="GO:0006334">
    <property type="term" value="P:nucleosome assembly"/>
    <property type="evidence" value="ECO:0007669"/>
    <property type="project" value="InterPro"/>
</dbReference>
<evidence type="ECO:0000256" key="2">
    <source>
        <dbReference type="RuleBase" id="RU003876"/>
    </source>
</evidence>
<evidence type="ECO:0000256" key="3">
    <source>
        <dbReference type="SAM" id="MobiDB-lite"/>
    </source>
</evidence>
<proteinExistence type="inferred from homology"/>
<dbReference type="Gene3D" id="3.30.1120.90">
    <property type="entry name" value="Nucleosome assembly protein"/>
    <property type="match status" value="1"/>
</dbReference>
<dbReference type="Gene3D" id="1.20.5.1500">
    <property type="match status" value="1"/>
</dbReference>
<keyword evidence="4" id="KW-1185">Reference proteome</keyword>
<sequence>MSSDAVKKEEVDAPSAKRPRIEAPNENNIGAGGDAPEEIAKLDAEAAAALFEKLEEVQKNLDVINEKASDEVLQVEQKYNKQRRPLFAKRGEISVQLPQFWMTALMNHSAFAEIVTEEEEECLRSLTKLEVEDAEDIKSGCKVSFYFSPNRFFENSVITKDFHTIDYEATCETTEIKWKIDRSKSPKSDKITFFAWLAGNTTDHMDILDVIREDVYPNPIHYFAATEGAAEEASSESSTEEDEELDADDSD</sequence>
<organism evidence="4 5">
    <name type="scientific">Panagrolaimus superbus</name>
    <dbReference type="NCBI Taxonomy" id="310955"/>
    <lineage>
        <taxon>Eukaryota</taxon>
        <taxon>Metazoa</taxon>
        <taxon>Ecdysozoa</taxon>
        <taxon>Nematoda</taxon>
        <taxon>Chromadorea</taxon>
        <taxon>Rhabditida</taxon>
        <taxon>Tylenchina</taxon>
        <taxon>Panagrolaimomorpha</taxon>
        <taxon>Panagrolaimoidea</taxon>
        <taxon>Panagrolaimidae</taxon>
        <taxon>Panagrolaimus</taxon>
    </lineage>
</organism>
<feature type="compositionally biased region" description="Acidic residues" evidence="3">
    <location>
        <begin position="229"/>
        <end position="251"/>
    </location>
</feature>
<dbReference type="InterPro" id="IPR002164">
    <property type="entry name" value="NAP_family"/>
</dbReference>
<evidence type="ECO:0000313" key="4">
    <source>
        <dbReference type="Proteomes" id="UP000887577"/>
    </source>
</evidence>
<feature type="compositionally biased region" description="Basic and acidic residues" evidence="3">
    <location>
        <begin position="1"/>
        <end position="11"/>
    </location>
</feature>
<protein>
    <submittedName>
        <fullName evidence="5">Nucleosome assembly protein</fullName>
    </submittedName>
</protein>
<reference evidence="5" key="1">
    <citation type="submission" date="2022-11" db="UniProtKB">
        <authorList>
            <consortium name="WormBaseParasite"/>
        </authorList>
    </citation>
    <scope>IDENTIFICATION</scope>
</reference>
<accession>A0A914YA24</accession>
<dbReference type="Proteomes" id="UP000887577">
    <property type="component" value="Unplaced"/>
</dbReference>
<name>A0A914YA24_9BILA</name>
<feature type="region of interest" description="Disordered" evidence="3">
    <location>
        <begin position="1"/>
        <end position="36"/>
    </location>
</feature>
<dbReference type="InterPro" id="IPR037231">
    <property type="entry name" value="NAP-like_sf"/>
</dbReference>